<accession>A0ABV0P9C4</accession>
<keyword evidence="2" id="KW-1185">Reference proteome</keyword>
<reference evidence="1 2" key="1">
    <citation type="submission" date="2021-06" db="EMBL/GenBank/DDBJ databases">
        <authorList>
            <person name="Palmer J.M."/>
        </authorList>
    </citation>
    <scope>NUCLEOTIDE SEQUENCE [LARGE SCALE GENOMIC DNA]</scope>
    <source>
        <strain evidence="1 2">GA_2019</strain>
        <tissue evidence="1">Muscle</tissue>
    </source>
</reference>
<protein>
    <submittedName>
        <fullName evidence="1">Uncharacterized protein</fullName>
    </submittedName>
</protein>
<evidence type="ECO:0000313" key="1">
    <source>
        <dbReference type="EMBL" id="MEQ2180080.1"/>
    </source>
</evidence>
<sequence>MVKPGCTLHCFTVFQRSIFLQQTGESEHRIQQQLRLSLFHTHRQTDTQKSPESLPTPLPVVLVTTHCVNHVMRKVRSLQLHHRLVHTQFVEPSFQISVENCRVYKNSIAG</sequence>
<gene>
    <name evidence="1" type="ORF">GOODEAATRI_032096</name>
</gene>
<organism evidence="1 2">
    <name type="scientific">Goodea atripinnis</name>
    <dbReference type="NCBI Taxonomy" id="208336"/>
    <lineage>
        <taxon>Eukaryota</taxon>
        <taxon>Metazoa</taxon>
        <taxon>Chordata</taxon>
        <taxon>Craniata</taxon>
        <taxon>Vertebrata</taxon>
        <taxon>Euteleostomi</taxon>
        <taxon>Actinopterygii</taxon>
        <taxon>Neopterygii</taxon>
        <taxon>Teleostei</taxon>
        <taxon>Neoteleostei</taxon>
        <taxon>Acanthomorphata</taxon>
        <taxon>Ovalentaria</taxon>
        <taxon>Atherinomorphae</taxon>
        <taxon>Cyprinodontiformes</taxon>
        <taxon>Goodeidae</taxon>
        <taxon>Goodea</taxon>
    </lineage>
</organism>
<dbReference type="EMBL" id="JAHRIO010065754">
    <property type="protein sequence ID" value="MEQ2180080.1"/>
    <property type="molecule type" value="Genomic_DNA"/>
</dbReference>
<name>A0ABV0P9C4_9TELE</name>
<dbReference type="Proteomes" id="UP001476798">
    <property type="component" value="Unassembled WGS sequence"/>
</dbReference>
<comment type="caution">
    <text evidence="1">The sequence shown here is derived from an EMBL/GenBank/DDBJ whole genome shotgun (WGS) entry which is preliminary data.</text>
</comment>
<proteinExistence type="predicted"/>
<evidence type="ECO:0000313" key="2">
    <source>
        <dbReference type="Proteomes" id="UP001476798"/>
    </source>
</evidence>